<reference evidence="4" key="1">
    <citation type="submission" date="2020-04" db="EMBL/GenBank/DDBJ databases">
        <authorList>
            <person name="Alioto T."/>
            <person name="Alioto T."/>
            <person name="Gomez Garrido J."/>
        </authorList>
    </citation>
    <scope>NUCLEOTIDE SEQUENCE</scope>
    <source>
        <strain evidence="4">A484AB</strain>
    </source>
</reference>
<comment type="subcellular location">
    <subcellularLocation>
        <location evidence="1">Cytoplasm</location>
    </subcellularLocation>
</comment>
<gene>
    <name evidence="4" type="ORF">PACLA_8A029736</name>
</gene>
<dbReference type="Pfam" id="PF00022">
    <property type="entry name" value="Actin"/>
    <property type="match status" value="1"/>
</dbReference>
<evidence type="ECO:0000256" key="3">
    <source>
        <dbReference type="ARBA" id="ARBA00022490"/>
    </source>
</evidence>
<evidence type="ECO:0000313" key="5">
    <source>
        <dbReference type="Proteomes" id="UP001152795"/>
    </source>
</evidence>
<dbReference type="FunFam" id="3.30.420.40:FF:000058">
    <property type="entry name" value="Putative actin-related protein 5"/>
    <property type="match status" value="1"/>
</dbReference>
<accession>A0A6S7KMU8</accession>
<organism evidence="4 5">
    <name type="scientific">Paramuricea clavata</name>
    <name type="common">Red gorgonian</name>
    <name type="synonym">Violescent sea-whip</name>
    <dbReference type="NCBI Taxonomy" id="317549"/>
    <lineage>
        <taxon>Eukaryota</taxon>
        <taxon>Metazoa</taxon>
        <taxon>Cnidaria</taxon>
        <taxon>Anthozoa</taxon>
        <taxon>Octocorallia</taxon>
        <taxon>Malacalcyonacea</taxon>
        <taxon>Plexauridae</taxon>
        <taxon>Paramuricea</taxon>
    </lineage>
</organism>
<dbReference type="EMBL" id="CACRXK020015452">
    <property type="protein sequence ID" value="CAB4028392.1"/>
    <property type="molecule type" value="Genomic_DNA"/>
</dbReference>
<dbReference type="CDD" id="cd10210">
    <property type="entry name" value="ASKHA_NBD_Arp6"/>
    <property type="match status" value="1"/>
</dbReference>
<evidence type="ECO:0000313" key="4">
    <source>
        <dbReference type="EMBL" id="CAB4028392.1"/>
    </source>
</evidence>
<dbReference type="GO" id="GO:0005737">
    <property type="term" value="C:cytoplasm"/>
    <property type="evidence" value="ECO:0007669"/>
    <property type="project" value="UniProtKB-SubCell"/>
</dbReference>
<dbReference type="GO" id="GO:0005634">
    <property type="term" value="C:nucleus"/>
    <property type="evidence" value="ECO:0007669"/>
    <property type="project" value="UniProtKB-ARBA"/>
</dbReference>
<comment type="caution">
    <text evidence="4">The sequence shown here is derived from an EMBL/GenBank/DDBJ whole genome shotgun (WGS) entry which is preliminary data.</text>
</comment>
<name>A0A6S7KMU8_PARCT</name>
<evidence type="ECO:0000256" key="2">
    <source>
        <dbReference type="ARBA" id="ARBA00005665"/>
    </source>
</evidence>
<dbReference type="PANTHER" id="PTHR11937">
    <property type="entry name" value="ACTIN"/>
    <property type="match status" value="1"/>
</dbReference>
<dbReference type="SUPFAM" id="SSF53067">
    <property type="entry name" value="Actin-like ATPase domain"/>
    <property type="match status" value="2"/>
</dbReference>
<dbReference type="SMART" id="SM00268">
    <property type="entry name" value="ACTIN"/>
    <property type="match status" value="1"/>
</dbReference>
<dbReference type="Gene3D" id="3.90.640.10">
    <property type="entry name" value="Actin, Chain A, domain 4"/>
    <property type="match status" value="1"/>
</dbReference>
<evidence type="ECO:0000256" key="1">
    <source>
        <dbReference type="ARBA" id="ARBA00004496"/>
    </source>
</evidence>
<dbReference type="Gene3D" id="3.30.420.40">
    <property type="match status" value="3"/>
</dbReference>
<comment type="similarity">
    <text evidence="2">Belongs to the actin family. ARP6 subfamily.</text>
</comment>
<sequence length="315" mass="35964">VNCPETDILITEPYFNFASISDAMDEILFEEYDYRALCRTTAAQLSAHKYVQEDPSLRLVCLVVDCGYSFTHIVPVYQGKIIKEGVQRINVGGKLLTNHLKEIISYRQLHVMDETYVMNQVKEDACFVSEDFYKDVEMARIKGKENKIVRDYVLPDYTNIKRGYIKSVEDMWDKSKINENEQMIRINIERFSVPEVLFHPPDIGVQEMGIAEAIVHSIDATPTDMQPHFYTNILLTGGSCLFPGFKSRLYSDIRSLAPIEFDVAVHLPSEPATCAWLGGKLLSNSEDFTNMLITKAEYQEQGKNACRKKFGGKEK</sequence>
<keyword evidence="5" id="KW-1185">Reference proteome</keyword>
<dbReference type="OrthoDB" id="6220758at2759"/>
<keyword evidence="3" id="KW-0963">Cytoplasm</keyword>
<dbReference type="FunFam" id="3.90.640.10:FF:000014">
    <property type="entry name" value="Putative actin-related protein 6"/>
    <property type="match status" value="1"/>
</dbReference>
<dbReference type="AlphaFoldDB" id="A0A6S7KMU8"/>
<protein>
    <submittedName>
        <fullName evidence="4">Actin-related 6, partial</fullName>
    </submittedName>
</protein>
<feature type="non-terminal residue" evidence="4">
    <location>
        <position position="315"/>
    </location>
</feature>
<dbReference type="InterPro" id="IPR043129">
    <property type="entry name" value="ATPase_NBD"/>
</dbReference>
<dbReference type="InterPro" id="IPR004000">
    <property type="entry name" value="Actin"/>
</dbReference>
<dbReference type="Proteomes" id="UP001152795">
    <property type="component" value="Unassembled WGS sequence"/>
</dbReference>
<proteinExistence type="inferred from homology"/>